<dbReference type="OrthoDB" id="1735038at2759"/>
<sequence length="412" mass="46215">MKHGLSPASASLLFLFLCFSSCVFAFIPHRTLLLDNNNLFLNEDGRYLSSKEIWFNQTLDHFSPYDHRQFQQRYYEFLDYFRIPDGPVFLVIGGEGPNNGIVNDYIGNSLNAKLNRTGVENPWFFFGGSYSGALSAWFRLKFPHLTCGSLASSAVVLAIQDYVEFDQQIGESAGPECKAALQETTQLIETKLAANGPTLRATFNADDLIVDGDFLYYLADAAVIAFQYGNPDKLCKPMVDAKKAGGDLVEAYAKYVKEYYAGTFGVNTQIYDQEYLKKTEINEDSSSRLWWFQVCTEVAYFQVAPANDSIRSSKIDTKYHLDLCKNVFGDGVFPDVDATNLYYGGTNIAGSKIIFTNGSQDPWRHASKQTSSTDCSEKNCSSPDAVHKVRQKVQEDMDLWLSECIDTGRSFI</sequence>
<dbReference type="Gene3D" id="3.40.50.1820">
    <property type="entry name" value="alpha/beta hydrolase"/>
    <property type="match status" value="3"/>
</dbReference>
<gene>
    <name evidence="7" type="ORF">TSUD_209650</name>
</gene>
<evidence type="ECO:0008006" key="9">
    <source>
        <dbReference type="Google" id="ProtNLM"/>
    </source>
</evidence>
<evidence type="ECO:0000256" key="2">
    <source>
        <dbReference type="ARBA" id="ARBA00022670"/>
    </source>
</evidence>
<dbReference type="Pfam" id="PF05577">
    <property type="entry name" value="Peptidase_S28"/>
    <property type="match status" value="2"/>
</dbReference>
<keyword evidence="4" id="KW-0378">Hydrolase</keyword>
<dbReference type="Proteomes" id="UP000242715">
    <property type="component" value="Unassembled WGS sequence"/>
</dbReference>
<evidence type="ECO:0000256" key="1">
    <source>
        <dbReference type="ARBA" id="ARBA00011079"/>
    </source>
</evidence>
<dbReference type="GO" id="GO:0070008">
    <property type="term" value="F:serine-type exopeptidase activity"/>
    <property type="evidence" value="ECO:0007669"/>
    <property type="project" value="InterPro"/>
</dbReference>
<feature type="signal peptide" evidence="6">
    <location>
        <begin position="1"/>
        <end position="25"/>
    </location>
</feature>
<name>A0A2Z6N0X8_TRISU</name>
<comment type="similarity">
    <text evidence="1">Belongs to the peptidase S28 family.</text>
</comment>
<evidence type="ECO:0000256" key="4">
    <source>
        <dbReference type="ARBA" id="ARBA00022801"/>
    </source>
</evidence>
<dbReference type="GO" id="GO:0008239">
    <property type="term" value="F:dipeptidyl-peptidase activity"/>
    <property type="evidence" value="ECO:0007669"/>
    <property type="project" value="TreeGrafter"/>
</dbReference>
<dbReference type="EMBL" id="DF973684">
    <property type="protein sequence ID" value="GAU37676.1"/>
    <property type="molecule type" value="Genomic_DNA"/>
</dbReference>
<evidence type="ECO:0000313" key="7">
    <source>
        <dbReference type="EMBL" id="GAU37676.1"/>
    </source>
</evidence>
<dbReference type="GO" id="GO:0005773">
    <property type="term" value="C:vacuole"/>
    <property type="evidence" value="ECO:0007669"/>
    <property type="project" value="TreeGrafter"/>
</dbReference>
<keyword evidence="2" id="KW-0645">Protease</keyword>
<feature type="chain" id="PRO_5016284857" description="Serine carboxypeptidase S28 family protein" evidence="6">
    <location>
        <begin position="26"/>
        <end position="412"/>
    </location>
</feature>
<dbReference type="PANTHER" id="PTHR11010:SF115">
    <property type="entry name" value="SERINE CARBOXYPEPTIDASE S28 FAMILY PROTEIN"/>
    <property type="match status" value="1"/>
</dbReference>
<keyword evidence="8" id="KW-1185">Reference proteome</keyword>
<evidence type="ECO:0000256" key="5">
    <source>
        <dbReference type="ARBA" id="ARBA00023180"/>
    </source>
</evidence>
<keyword evidence="5" id="KW-0325">Glycoprotein</keyword>
<dbReference type="AlphaFoldDB" id="A0A2Z6N0X8"/>
<evidence type="ECO:0000313" key="8">
    <source>
        <dbReference type="Proteomes" id="UP000242715"/>
    </source>
</evidence>
<proteinExistence type="inferred from homology"/>
<reference evidence="8" key="1">
    <citation type="journal article" date="2017" name="Front. Plant Sci.">
        <title>Climate Clever Clovers: New Paradigm to Reduce the Environmental Footprint of Ruminants by Breeding Low Methanogenic Forages Utilizing Haplotype Variation.</title>
        <authorList>
            <person name="Kaur P."/>
            <person name="Appels R."/>
            <person name="Bayer P.E."/>
            <person name="Keeble-Gagnere G."/>
            <person name="Wang J."/>
            <person name="Hirakawa H."/>
            <person name="Shirasawa K."/>
            <person name="Vercoe P."/>
            <person name="Stefanova K."/>
            <person name="Durmic Z."/>
            <person name="Nichols P."/>
            <person name="Revell C."/>
            <person name="Isobe S.N."/>
            <person name="Edwards D."/>
            <person name="Erskine W."/>
        </authorList>
    </citation>
    <scope>NUCLEOTIDE SEQUENCE [LARGE SCALE GENOMIC DNA]</scope>
    <source>
        <strain evidence="8">cv. Daliak</strain>
    </source>
</reference>
<dbReference type="InterPro" id="IPR008758">
    <property type="entry name" value="Peptidase_S28"/>
</dbReference>
<dbReference type="InterPro" id="IPR029058">
    <property type="entry name" value="AB_hydrolase_fold"/>
</dbReference>
<dbReference type="PANTHER" id="PTHR11010">
    <property type="entry name" value="PROTEASE S28 PRO-X CARBOXYPEPTIDASE-RELATED"/>
    <property type="match status" value="1"/>
</dbReference>
<evidence type="ECO:0000256" key="6">
    <source>
        <dbReference type="SAM" id="SignalP"/>
    </source>
</evidence>
<protein>
    <recommendedName>
        <fullName evidence="9">Serine carboxypeptidase S28 family protein</fullName>
    </recommendedName>
</protein>
<dbReference type="GO" id="GO:0006508">
    <property type="term" value="P:proteolysis"/>
    <property type="evidence" value="ECO:0007669"/>
    <property type="project" value="UniProtKB-KW"/>
</dbReference>
<organism evidence="7 8">
    <name type="scientific">Trifolium subterraneum</name>
    <name type="common">Subterranean clover</name>
    <dbReference type="NCBI Taxonomy" id="3900"/>
    <lineage>
        <taxon>Eukaryota</taxon>
        <taxon>Viridiplantae</taxon>
        <taxon>Streptophyta</taxon>
        <taxon>Embryophyta</taxon>
        <taxon>Tracheophyta</taxon>
        <taxon>Spermatophyta</taxon>
        <taxon>Magnoliopsida</taxon>
        <taxon>eudicotyledons</taxon>
        <taxon>Gunneridae</taxon>
        <taxon>Pentapetalae</taxon>
        <taxon>rosids</taxon>
        <taxon>fabids</taxon>
        <taxon>Fabales</taxon>
        <taxon>Fabaceae</taxon>
        <taxon>Papilionoideae</taxon>
        <taxon>50 kb inversion clade</taxon>
        <taxon>NPAAA clade</taxon>
        <taxon>Hologalegina</taxon>
        <taxon>IRL clade</taxon>
        <taxon>Trifolieae</taxon>
        <taxon>Trifolium</taxon>
    </lineage>
</organism>
<keyword evidence="3 6" id="KW-0732">Signal</keyword>
<evidence type="ECO:0000256" key="3">
    <source>
        <dbReference type="ARBA" id="ARBA00022729"/>
    </source>
</evidence>
<accession>A0A2Z6N0X8</accession>